<reference evidence="2 3" key="1">
    <citation type="submission" date="2019-12" db="EMBL/GenBank/DDBJ databases">
        <title>Snethiella sp. nov. sp. isolated from sea sand.</title>
        <authorList>
            <person name="Kim J."/>
            <person name="Jeong S.E."/>
            <person name="Jung H.S."/>
            <person name="Jeon C.O."/>
        </authorList>
    </citation>
    <scope>NUCLEOTIDE SEQUENCE [LARGE SCALE GENOMIC DNA]</scope>
    <source>
        <strain evidence="2 3">DP05</strain>
    </source>
</reference>
<dbReference type="PANTHER" id="PTHR36440">
    <property type="entry name" value="PUTATIVE (AFU_ORTHOLOGUE AFUA_8G07350)-RELATED"/>
    <property type="match status" value="1"/>
</dbReference>
<organism evidence="2 3">
    <name type="scientific">Sneathiella litorea</name>
    <dbReference type="NCBI Taxonomy" id="2606216"/>
    <lineage>
        <taxon>Bacteria</taxon>
        <taxon>Pseudomonadati</taxon>
        <taxon>Pseudomonadota</taxon>
        <taxon>Alphaproteobacteria</taxon>
        <taxon>Sneathiellales</taxon>
        <taxon>Sneathiellaceae</taxon>
        <taxon>Sneathiella</taxon>
    </lineage>
</organism>
<dbReference type="InterPro" id="IPR013096">
    <property type="entry name" value="Cupin_2"/>
</dbReference>
<evidence type="ECO:0000313" key="2">
    <source>
        <dbReference type="EMBL" id="MZR30382.1"/>
    </source>
</evidence>
<dbReference type="AlphaFoldDB" id="A0A6L8W779"/>
<sequence>MREKQTPRKAVLNIAPAAGRRYEMGGMTSYFLADEEETSAEYSISEWWLEPHQAGSGPHSHETQDDMFFVLEGVMTFFIDGKRIEAPKGTFLRAPAGIEHDFENSSDVRAGFLNIQVSGGFERDMPAIVRWFVDNPPEKD</sequence>
<comment type="caution">
    <text evidence="2">The sequence shown here is derived from an EMBL/GenBank/DDBJ whole genome shotgun (WGS) entry which is preliminary data.</text>
</comment>
<dbReference type="SUPFAM" id="SSF51182">
    <property type="entry name" value="RmlC-like cupins"/>
    <property type="match status" value="1"/>
</dbReference>
<proteinExistence type="predicted"/>
<accession>A0A6L8W779</accession>
<dbReference type="InterPro" id="IPR014710">
    <property type="entry name" value="RmlC-like_jellyroll"/>
</dbReference>
<dbReference type="Gene3D" id="2.60.120.10">
    <property type="entry name" value="Jelly Rolls"/>
    <property type="match status" value="1"/>
</dbReference>
<protein>
    <submittedName>
        <fullName evidence="2">Cupin domain-containing protein</fullName>
    </submittedName>
</protein>
<dbReference type="EMBL" id="WTUW01000002">
    <property type="protein sequence ID" value="MZR30382.1"/>
    <property type="molecule type" value="Genomic_DNA"/>
</dbReference>
<dbReference type="Proteomes" id="UP000476030">
    <property type="component" value="Unassembled WGS sequence"/>
</dbReference>
<dbReference type="RefSeq" id="WP_161314970.1">
    <property type="nucleotide sequence ID" value="NZ_WTUW01000002.1"/>
</dbReference>
<feature type="domain" description="Cupin type-2" evidence="1">
    <location>
        <begin position="49"/>
        <end position="115"/>
    </location>
</feature>
<name>A0A6L8W779_9PROT</name>
<dbReference type="InterPro" id="IPR011051">
    <property type="entry name" value="RmlC_Cupin_sf"/>
</dbReference>
<dbReference type="Pfam" id="PF07883">
    <property type="entry name" value="Cupin_2"/>
    <property type="match status" value="1"/>
</dbReference>
<evidence type="ECO:0000259" key="1">
    <source>
        <dbReference type="Pfam" id="PF07883"/>
    </source>
</evidence>
<dbReference type="PANTHER" id="PTHR36440:SF1">
    <property type="entry name" value="PUTATIVE (AFU_ORTHOLOGUE AFUA_8G07350)-RELATED"/>
    <property type="match status" value="1"/>
</dbReference>
<gene>
    <name evidence="2" type="ORF">GQE98_07005</name>
</gene>
<dbReference type="InterPro" id="IPR053146">
    <property type="entry name" value="QDO-like"/>
</dbReference>
<keyword evidence="3" id="KW-1185">Reference proteome</keyword>
<evidence type="ECO:0000313" key="3">
    <source>
        <dbReference type="Proteomes" id="UP000476030"/>
    </source>
</evidence>